<proteinExistence type="inferred from homology"/>
<comment type="similarity">
    <text evidence="1 4 5">Belongs to the bacterial ribosomal protein bL17 family.</text>
</comment>
<dbReference type="InterPro" id="IPR000456">
    <property type="entry name" value="Ribosomal_bL17"/>
</dbReference>
<dbReference type="PANTHER" id="PTHR14413:SF16">
    <property type="entry name" value="LARGE RIBOSOMAL SUBUNIT PROTEIN BL17M"/>
    <property type="match status" value="1"/>
</dbReference>
<dbReference type="GO" id="GO:0003735">
    <property type="term" value="F:structural constituent of ribosome"/>
    <property type="evidence" value="ECO:0007669"/>
    <property type="project" value="InterPro"/>
</dbReference>
<organism evidence="6">
    <name type="scientific">Rickettsia oklahomensis</name>
    <dbReference type="NCBI Taxonomy" id="3141789"/>
    <lineage>
        <taxon>Bacteria</taxon>
        <taxon>Pseudomonadati</taxon>
        <taxon>Pseudomonadota</taxon>
        <taxon>Alphaproteobacteria</taxon>
        <taxon>Rickettsiales</taxon>
        <taxon>Rickettsiaceae</taxon>
        <taxon>Rickettsieae</taxon>
        <taxon>Rickettsia</taxon>
        <taxon>belli group</taxon>
    </lineage>
</organism>
<gene>
    <name evidence="4 6" type="primary">rplQ</name>
    <name evidence="6" type="ORF">AAGW17_00205</name>
</gene>
<dbReference type="FunFam" id="3.90.1030.10:FF:000001">
    <property type="entry name" value="50S ribosomal protein L17"/>
    <property type="match status" value="1"/>
</dbReference>
<dbReference type="GO" id="GO:0006412">
    <property type="term" value="P:translation"/>
    <property type="evidence" value="ECO:0007669"/>
    <property type="project" value="UniProtKB-UniRule"/>
</dbReference>
<dbReference type="AlphaFoldDB" id="A0AAU7BYK4"/>
<reference evidence="6" key="1">
    <citation type="submission" date="2024-05" db="EMBL/GenBank/DDBJ databases">
        <title>Characterization of a novel Rickettsia species. (Rickettsia oklahomia sp. nov.) from Amblyomma americanum ticks.</title>
        <authorList>
            <person name="Korla P.K."/>
            <person name="Karounos M."/>
            <person name="Wilson J.M."/>
            <person name="Little S.E."/>
            <person name="Qurollo B.A."/>
        </authorList>
    </citation>
    <scope>NUCLEOTIDE SEQUENCE</scope>
    <source>
        <strain evidence="6">Oklahoma-10</strain>
    </source>
</reference>
<dbReference type="InterPro" id="IPR047859">
    <property type="entry name" value="Ribosomal_bL17_CS"/>
</dbReference>
<protein>
    <recommendedName>
        <fullName evidence="4">Large ribosomal subunit protein bL17</fullName>
    </recommendedName>
</protein>
<evidence type="ECO:0000313" key="6">
    <source>
        <dbReference type="EMBL" id="XBG66341.1"/>
    </source>
</evidence>
<comment type="subunit">
    <text evidence="4">Part of the 50S ribosomal subunit. Contacts protein L32.</text>
</comment>
<name>A0AAU7BYK4_9RICK</name>
<evidence type="ECO:0000256" key="1">
    <source>
        <dbReference type="ARBA" id="ARBA00008777"/>
    </source>
</evidence>
<dbReference type="PROSITE" id="PS01167">
    <property type="entry name" value="RIBOSOMAL_L17"/>
    <property type="match status" value="1"/>
</dbReference>
<dbReference type="RefSeq" id="WP_347938959.1">
    <property type="nucleotide sequence ID" value="NZ_CP157197.1"/>
</dbReference>
<evidence type="ECO:0000256" key="5">
    <source>
        <dbReference type="RuleBase" id="RU000660"/>
    </source>
</evidence>
<dbReference type="PANTHER" id="PTHR14413">
    <property type="entry name" value="RIBOSOMAL PROTEIN L17"/>
    <property type="match status" value="1"/>
</dbReference>
<dbReference type="HAMAP" id="MF_01368">
    <property type="entry name" value="Ribosomal_bL17"/>
    <property type="match status" value="1"/>
</dbReference>
<dbReference type="KEGG" id="rof:AAGW17_00205"/>
<dbReference type="NCBIfam" id="TIGR00059">
    <property type="entry name" value="L17"/>
    <property type="match status" value="1"/>
</dbReference>
<evidence type="ECO:0000256" key="2">
    <source>
        <dbReference type="ARBA" id="ARBA00022980"/>
    </source>
</evidence>
<dbReference type="SUPFAM" id="SSF64263">
    <property type="entry name" value="Prokaryotic ribosomal protein L17"/>
    <property type="match status" value="1"/>
</dbReference>
<sequence length="136" mass="15426">MRHKIKGRKLNVTSSHRQAMLANMAVALVIHEQIKTTLPKAKELRPYIETLITKAKKADLAVRRSVLSKIKDKKAVEKLISILGTRYKDRPGGYTRIIKAGFRYGDLAPIAYIEFVDRDVNAKGNIQQDVNENIKN</sequence>
<dbReference type="Pfam" id="PF01196">
    <property type="entry name" value="Ribosomal_L17"/>
    <property type="match status" value="1"/>
</dbReference>
<dbReference type="Gene3D" id="3.90.1030.10">
    <property type="entry name" value="Ribosomal protein L17"/>
    <property type="match status" value="1"/>
</dbReference>
<accession>A0AAU7BYK4</accession>
<dbReference type="GO" id="GO:0022625">
    <property type="term" value="C:cytosolic large ribosomal subunit"/>
    <property type="evidence" value="ECO:0007669"/>
    <property type="project" value="TreeGrafter"/>
</dbReference>
<evidence type="ECO:0000256" key="4">
    <source>
        <dbReference type="HAMAP-Rule" id="MF_01368"/>
    </source>
</evidence>
<keyword evidence="2 4" id="KW-0689">Ribosomal protein</keyword>
<dbReference type="InterPro" id="IPR036373">
    <property type="entry name" value="Ribosomal_bL17_sf"/>
</dbReference>
<evidence type="ECO:0000256" key="3">
    <source>
        <dbReference type="ARBA" id="ARBA00023274"/>
    </source>
</evidence>
<dbReference type="EMBL" id="CP157197">
    <property type="protein sequence ID" value="XBG66341.1"/>
    <property type="molecule type" value="Genomic_DNA"/>
</dbReference>
<keyword evidence="3 4" id="KW-0687">Ribonucleoprotein</keyword>